<dbReference type="InterPro" id="IPR013762">
    <property type="entry name" value="Integrase-like_cat_sf"/>
</dbReference>
<dbReference type="Gene3D" id="1.10.443.10">
    <property type="entry name" value="Intergrase catalytic core"/>
    <property type="match status" value="1"/>
</dbReference>
<keyword evidence="4" id="KW-1185">Reference proteome</keyword>
<evidence type="ECO:0000256" key="1">
    <source>
        <dbReference type="ARBA" id="ARBA00023172"/>
    </source>
</evidence>
<dbReference type="OrthoDB" id="3175606at2"/>
<comment type="caution">
    <text evidence="3">The sequence shown here is derived from an EMBL/GenBank/DDBJ whole genome shotgun (WGS) entry which is preliminary data.</text>
</comment>
<dbReference type="InterPro" id="IPR011010">
    <property type="entry name" value="DNA_brk_join_enz"/>
</dbReference>
<dbReference type="GO" id="GO:0015074">
    <property type="term" value="P:DNA integration"/>
    <property type="evidence" value="ECO:0007669"/>
    <property type="project" value="InterPro"/>
</dbReference>
<gene>
    <name evidence="3" type="ORF">FL583_20045</name>
</gene>
<evidence type="ECO:0000313" key="3">
    <source>
        <dbReference type="EMBL" id="TQS43299.1"/>
    </source>
</evidence>
<evidence type="ECO:0000256" key="2">
    <source>
        <dbReference type="SAM" id="MobiDB-lite"/>
    </source>
</evidence>
<protein>
    <submittedName>
        <fullName evidence="3">Tyrosine-type recombinase/integrase</fullName>
    </submittedName>
</protein>
<name>A0A545APQ0_9ACTN</name>
<keyword evidence="1" id="KW-0233">DNA recombination</keyword>
<organism evidence="3 4">
    <name type="scientific">Cryptosporangium phraense</name>
    <dbReference type="NCBI Taxonomy" id="2593070"/>
    <lineage>
        <taxon>Bacteria</taxon>
        <taxon>Bacillati</taxon>
        <taxon>Actinomycetota</taxon>
        <taxon>Actinomycetes</taxon>
        <taxon>Cryptosporangiales</taxon>
        <taxon>Cryptosporangiaceae</taxon>
        <taxon>Cryptosporangium</taxon>
    </lineage>
</organism>
<sequence length="102" mass="10718">MITSGRQDSRSTDIALTTSPESVSSLANAGSCPSGCPSRASASAAHPIDHRADARAFEALLEKAKVRPTRLHDLRHTAATLPVAHGVPARIVMELLVTPRSP</sequence>
<feature type="region of interest" description="Disordered" evidence="2">
    <location>
        <begin position="1"/>
        <end position="43"/>
    </location>
</feature>
<dbReference type="Proteomes" id="UP000317982">
    <property type="component" value="Unassembled WGS sequence"/>
</dbReference>
<dbReference type="GO" id="GO:0006310">
    <property type="term" value="P:DNA recombination"/>
    <property type="evidence" value="ECO:0007669"/>
    <property type="project" value="UniProtKB-KW"/>
</dbReference>
<dbReference type="GO" id="GO:0003677">
    <property type="term" value="F:DNA binding"/>
    <property type="evidence" value="ECO:0007669"/>
    <property type="project" value="InterPro"/>
</dbReference>
<reference evidence="3 4" key="1">
    <citation type="submission" date="2019-07" db="EMBL/GenBank/DDBJ databases">
        <title>Cryptosporangium phraense sp. nov., isolated from plant litter.</title>
        <authorList>
            <person name="Suriyachadkun C."/>
        </authorList>
    </citation>
    <scope>NUCLEOTIDE SEQUENCE [LARGE SCALE GENOMIC DNA]</scope>
    <source>
        <strain evidence="3 4">A-T 5661</strain>
    </source>
</reference>
<accession>A0A545APQ0</accession>
<feature type="compositionally biased region" description="Polar residues" evidence="2">
    <location>
        <begin position="1"/>
        <end position="28"/>
    </location>
</feature>
<evidence type="ECO:0000313" key="4">
    <source>
        <dbReference type="Proteomes" id="UP000317982"/>
    </source>
</evidence>
<dbReference type="AlphaFoldDB" id="A0A545APQ0"/>
<dbReference type="EMBL" id="VIRS01000014">
    <property type="protein sequence ID" value="TQS43299.1"/>
    <property type="molecule type" value="Genomic_DNA"/>
</dbReference>
<dbReference type="SUPFAM" id="SSF56349">
    <property type="entry name" value="DNA breaking-rejoining enzymes"/>
    <property type="match status" value="1"/>
</dbReference>
<dbReference type="InParanoid" id="A0A545APQ0"/>
<proteinExistence type="predicted"/>